<feature type="compositionally biased region" description="Basic residues" evidence="1">
    <location>
        <begin position="73"/>
        <end position="85"/>
    </location>
</feature>
<dbReference type="InterPro" id="IPR001969">
    <property type="entry name" value="Aspartic_peptidase_AS"/>
</dbReference>
<evidence type="ECO:0000313" key="3">
    <source>
        <dbReference type="Proteomes" id="UP001058974"/>
    </source>
</evidence>
<organism evidence="2 3">
    <name type="scientific">Pisum sativum</name>
    <name type="common">Garden pea</name>
    <name type="synonym">Lathyrus oleraceus</name>
    <dbReference type="NCBI Taxonomy" id="3888"/>
    <lineage>
        <taxon>Eukaryota</taxon>
        <taxon>Viridiplantae</taxon>
        <taxon>Streptophyta</taxon>
        <taxon>Embryophyta</taxon>
        <taxon>Tracheophyta</taxon>
        <taxon>Spermatophyta</taxon>
        <taxon>Magnoliopsida</taxon>
        <taxon>eudicotyledons</taxon>
        <taxon>Gunneridae</taxon>
        <taxon>Pentapetalae</taxon>
        <taxon>rosids</taxon>
        <taxon>fabids</taxon>
        <taxon>Fabales</taxon>
        <taxon>Fabaceae</taxon>
        <taxon>Papilionoideae</taxon>
        <taxon>50 kb inversion clade</taxon>
        <taxon>NPAAA clade</taxon>
        <taxon>Hologalegina</taxon>
        <taxon>IRL clade</taxon>
        <taxon>Fabeae</taxon>
        <taxon>Lathyrus</taxon>
    </lineage>
</organism>
<dbReference type="EMBL" id="JAMSHJ010000005">
    <property type="protein sequence ID" value="KAI5402645.1"/>
    <property type="molecule type" value="Genomic_DNA"/>
</dbReference>
<dbReference type="Proteomes" id="UP001058974">
    <property type="component" value="Chromosome 5"/>
</dbReference>
<dbReference type="SUPFAM" id="SSF50630">
    <property type="entry name" value="Acid proteases"/>
    <property type="match status" value="1"/>
</dbReference>
<dbReference type="CDD" id="cd00303">
    <property type="entry name" value="retropepsin_like"/>
    <property type="match status" value="1"/>
</dbReference>
<feature type="compositionally biased region" description="Basic and acidic residues" evidence="1">
    <location>
        <begin position="40"/>
        <end position="51"/>
    </location>
</feature>
<dbReference type="PROSITE" id="PS00141">
    <property type="entry name" value="ASP_PROTEASE"/>
    <property type="match status" value="1"/>
</dbReference>
<accession>A0A9D4WIT9</accession>
<feature type="region of interest" description="Disordered" evidence="1">
    <location>
        <begin position="40"/>
        <end position="92"/>
    </location>
</feature>
<dbReference type="Gene3D" id="2.40.70.10">
    <property type="entry name" value="Acid Proteases"/>
    <property type="match status" value="1"/>
</dbReference>
<dbReference type="GO" id="GO:0004190">
    <property type="term" value="F:aspartic-type endopeptidase activity"/>
    <property type="evidence" value="ECO:0007669"/>
    <property type="project" value="InterPro"/>
</dbReference>
<feature type="region of interest" description="Disordered" evidence="1">
    <location>
        <begin position="107"/>
        <end position="146"/>
    </location>
</feature>
<dbReference type="InterPro" id="IPR043502">
    <property type="entry name" value="DNA/RNA_pol_sf"/>
</dbReference>
<dbReference type="InterPro" id="IPR021109">
    <property type="entry name" value="Peptidase_aspartic_dom_sf"/>
</dbReference>
<evidence type="ECO:0000256" key="1">
    <source>
        <dbReference type="SAM" id="MobiDB-lite"/>
    </source>
</evidence>
<keyword evidence="3" id="KW-1185">Reference proteome</keyword>
<protein>
    <submittedName>
        <fullName evidence="2">Uncharacterized protein</fullName>
    </submittedName>
</protein>
<dbReference type="GO" id="GO:0006508">
    <property type="term" value="P:proteolysis"/>
    <property type="evidence" value="ECO:0007669"/>
    <property type="project" value="InterPro"/>
</dbReference>
<sequence>MTKIFLKTLSSFYYERMIASAPSDFTEMVNMGMRLEEGVREGRLTKDEGSSSKRYGAFAKKKDGEAHAVQSHVKPRRPSVRRKPVRSADNQHQVAHIAPVFRDNQQYHHQQHNNQQPSQQYQQQHRPQQQAYQPRNSNQASTSYERKKITFDPIPVSYAELYPSLIERKLITPRDPPVIPVNPQWWYKPDQHCVYHSGALGHDVENCFQLKTKVQDLMRCGILSFEDASPNVKKNPLPEHGKSVNMVHGCPGKYKVKYVSHIRQSMVELHRLLCDYSHLEHDHDKCRICSVNRLGCRQVRRDLQELLDDGTIEILQNRNVVEDEPEVNVISPVFRIPEPVVIRYDDGKEVPLPSSSVVNIADVSGLTRRGRVFSALPKPQAVADSVERPVGNAVNSPNPTRVVKPSLVQKTPASVGPSGNSKEDCDEMLRLIKKSEYSVVDQLLQTPSKISVLSLLLNSEPHREALQKVLDVAYVDHDVTIEQFDSIVANITACNTLSFCDSDLPEEGRDHNLALHISMNCKNDAMSNVLVDTGSSLNVLPKTILSRLSYQGPPMRQSGVVVKAFDGSRKTVIGEVDLPIKIGPSDFQITFQVMDIHPSYSSLLGRPWIHEDGDVTSTLHQKLKFVKNKKLVVVGGEKALLVSHLSSFSYIDAEDEVGTPFQALSIAEPVEKRTPSFASYRDAKLAIECGSVAGLGKMIELEDNKSRAGIGFSSGVFNDKGLFKSGGFIHAAQSEEATAILEEDAEDTDNFVIPGGICHNWVAMDVPTVIHRSTLILKPIEHNDPTPSPNFEFPVFEAEEDDVEGIPDEITRLLEHEEKIIQPHLENLETINLGSEDCVRMVKIGALLEESVKKELISLVREYSDIFAWSYEDMPGLDTNIVQHFLPLKPECVPLKQKLRRTHPDMAVKIKEEVQKQIDAGFLVTSTYPQWVANIVPVPKKDGKVRI</sequence>
<dbReference type="PANTHER" id="PTHR32108">
    <property type="entry name" value="DNA-DIRECTED RNA POLYMERASE SUBUNIT ALPHA"/>
    <property type="match status" value="1"/>
</dbReference>
<dbReference type="Gramene" id="Psat05G0029800-T1">
    <property type="protein sequence ID" value="KAI5402645.1"/>
    <property type="gene ID" value="KIW84_050298"/>
</dbReference>
<evidence type="ECO:0000313" key="2">
    <source>
        <dbReference type="EMBL" id="KAI5402645.1"/>
    </source>
</evidence>
<dbReference type="PANTHER" id="PTHR32108:SF9">
    <property type="entry name" value="REVERSE TRANSCRIPTASE RNASE H-LIKE DOMAIN-CONTAINING PROTEIN"/>
    <property type="match status" value="1"/>
</dbReference>
<proteinExistence type="predicted"/>
<reference evidence="2 3" key="1">
    <citation type="journal article" date="2022" name="Nat. Genet.">
        <title>Improved pea reference genome and pan-genome highlight genomic features and evolutionary characteristics.</title>
        <authorList>
            <person name="Yang T."/>
            <person name="Liu R."/>
            <person name="Luo Y."/>
            <person name="Hu S."/>
            <person name="Wang D."/>
            <person name="Wang C."/>
            <person name="Pandey M.K."/>
            <person name="Ge S."/>
            <person name="Xu Q."/>
            <person name="Li N."/>
            <person name="Li G."/>
            <person name="Huang Y."/>
            <person name="Saxena R.K."/>
            <person name="Ji Y."/>
            <person name="Li M."/>
            <person name="Yan X."/>
            <person name="He Y."/>
            <person name="Liu Y."/>
            <person name="Wang X."/>
            <person name="Xiang C."/>
            <person name="Varshney R.K."/>
            <person name="Ding H."/>
            <person name="Gao S."/>
            <person name="Zong X."/>
        </authorList>
    </citation>
    <scope>NUCLEOTIDE SEQUENCE [LARGE SCALE GENOMIC DNA]</scope>
    <source>
        <strain evidence="2 3">cv. Zhongwan 6</strain>
    </source>
</reference>
<dbReference type="Gene3D" id="3.10.10.10">
    <property type="entry name" value="HIV Type 1 Reverse Transcriptase, subunit A, domain 1"/>
    <property type="match status" value="1"/>
</dbReference>
<comment type="caution">
    <text evidence="2">The sequence shown here is derived from an EMBL/GenBank/DDBJ whole genome shotgun (WGS) entry which is preliminary data.</text>
</comment>
<gene>
    <name evidence="2" type="ORF">KIW84_050298</name>
</gene>
<dbReference type="SUPFAM" id="SSF56672">
    <property type="entry name" value="DNA/RNA polymerases"/>
    <property type="match status" value="1"/>
</dbReference>
<name>A0A9D4WIT9_PEA</name>
<feature type="compositionally biased region" description="Low complexity" evidence="1">
    <location>
        <begin position="112"/>
        <end position="134"/>
    </location>
</feature>
<dbReference type="AlphaFoldDB" id="A0A9D4WIT9"/>